<feature type="domain" description="Mandelate racemase/muconate lactonizing enzyme C-terminal" evidence="4">
    <location>
        <begin position="126"/>
        <end position="230"/>
    </location>
</feature>
<name>A0A382CY36_9ZZZZ</name>
<dbReference type="GO" id="GO:0016052">
    <property type="term" value="P:carbohydrate catabolic process"/>
    <property type="evidence" value="ECO:0007669"/>
    <property type="project" value="TreeGrafter"/>
</dbReference>
<reference evidence="5" key="1">
    <citation type="submission" date="2018-05" db="EMBL/GenBank/DDBJ databases">
        <authorList>
            <person name="Lanie J.A."/>
            <person name="Ng W.-L."/>
            <person name="Kazmierczak K.M."/>
            <person name="Andrzejewski T.M."/>
            <person name="Davidsen T.M."/>
            <person name="Wayne K.J."/>
            <person name="Tettelin H."/>
            <person name="Glass J.I."/>
            <person name="Rusch D."/>
            <person name="Podicherti R."/>
            <person name="Tsui H.-C.T."/>
            <person name="Winkler M.E."/>
        </authorList>
    </citation>
    <scope>NUCLEOTIDE SEQUENCE</scope>
</reference>
<gene>
    <name evidence="5" type="ORF">METZ01_LOCUS183990</name>
</gene>
<sequence>MKIQAIETYCKETIALVRVITEDGSDGWGQVSPYHADLTALVLHRQVAPYALGREQEDLEQLVDEIVELEMKFPGSYLRRALAGLDTAIWDLRGKISGKSVCELLGGTPRPFPVYGSSMRRDITPEQEALRLARLQDEQGYQAFKFRIGTECGHDGDEWPGRTEAIIPAVREAVGDDILLLADANCCYTVPKAIEIGKLLEQHGICHYEEPCPYWNFEWTAEVTRTLDLDVTGGEQDCDLAQWERMIEARAFDIVQPDVCYIGGICRILKVAEMASEAGLKFVPHSANRSMVTVFTLHLMGALENAGPYVEYSIEPDVYEPWQADLYFPALQAVEGKVLIPEGPGWGVEINPAWLESAKQLRSSL</sequence>
<dbReference type="SMART" id="SM00922">
    <property type="entry name" value="MR_MLE"/>
    <property type="match status" value="1"/>
</dbReference>
<evidence type="ECO:0000256" key="3">
    <source>
        <dbReference type="ARBA" id="ARBA00022842"/>
    </source>
</evidence>
<protein>
    <recommendedName>
        <fullName evidence="4">Mandelate racemase/muconate lactonizing enzyme C-terminal domain-containing protein</fullName>
    </recommendedName>
</protein>
<dbReference type="GO" id="GO:0016836">
    <property type="term" value="F:hydro-lyase activity"/>
    <property type="evidence" value="ECO:0007669"/>
    <property type="project" value="TreeGrafter"/>
</dbReference>
<dbReference type="Pfam" id="PF02746">
    <property type="entry name" value="MR_MLE_N"/>
    <property type="match status" value="1"/>
</dbReference>
<dbReference type="EMBL" id="UINC01036726">
    <property type="protein sequence ID" value="SVB31136.1"/>
    <property type="molecule type" value="Genomic_DNA"/>
</dbReference>
<dbReference type="Pfam" id="PF13378">
    <property type="entry name" value="MR_MLE_C"/>
    <property type="match status" value="1"/>
</dbReference>
<dbReference type="PANTHER" id="PTHR13794:SF58">
    <property type="entry name" value="MITOCHONDRIAL ENOLASE SUPERFAMILY MEMBER 1"/>
    <property type="match status" value="1"/>
</dbReference>
<dbReference type="SFLD" id="SFLDS00001">
    <property type="entry name" value="Enolase"/>
    <property type="match status" value="1"/>
</dbReference>
<dbReference type="AlphaFoldDB" id="A0A382CY36"/>
<dbReference type="InterPro" id="IPR046945">
    <property type="entry name" value="RHMD-like"/>
</dbReference>
<dbReference type="SUPFAM" id="SSF54826">
    <property type="entry name" value="Enolase N-terminal domain-like"/>
    <property type="match status" value="1"/>
</dbReference>
<keyword evidence="2" id="KW-0479">Metal-binding</keyword>
<accession>A0A382CY36</accession>
<dbReference type="InterPro" id="IPR013342">
    <property type="entry name" value="Mandelate_racemase_C"/>
</dbReference>
<dbReference type="SUPFAM" id="SSF51604">
    <property type="entry name" value="Enolase C-terminal domain-like"/>
    <property type="match status" value="1"/>
</dbReference>
<organism evidence="5">
    <name type="scientific">marine metagenome</name>
    <dbReference type="NCBI Taxonomy" id="408172"/>
    <lineage>
        <taxon>unclassified sequences</taxon>
        <taxon>metagenomes</taxon>
        <taxon>ecological metagenomes</taxon>
    </lineage>
</organism>
<keyword evidence="3" id="KW-0460">Magnesium</keyword>
<evidence type="ECO:0000313" key="5">
    <source>
        <dbReference type="EMBL" id="SVB31136.1"/>
    </source>
</evidence>
<evidence type="ECO:0000256" key="2">
    <source>
        <dbReference type="ARBA" id="ARBA00022723"/>
    </source>
</evidence>
<evidence type="ECO:0000259" key="4">
    <source>
        <dbReference type="SMART" id="SM00922"/>
    </source>
</evidence>
<dbReference type="InterPro" id="IPR013341">
    <property type="entry name" value="Mandelate_racemase_N_dom"/>
</dbReference>
<comment type="cofactor">
    <cofactor evidence="1">
        <name>Mg(2+)</name>
        <dbReference type="ChEBI" id="CHEBI:18420"/>
    </cofactor>
</comment>
<dbReference type="Gene3D" id="3.30.390.10">
    <property type="entry name" value="Enolase-like, N-terminal domain"/>
    <property type="match status" value="1"/>
</dbReference>
<dbReference type="InterPro" id="IPR029017">
    <property type="entry name" value="Enolase-like_N"/>
</dbReference>
<dbReference type="Gene3D" id="3.20.20.120">
    <property type="entry name" value="Enolase-like C-terminal domain"/>
    <property type="match status" value="1"/>
</dbReference>
<dbReference type="GO" id="GO:0000287">
    <property type="term" value="F:magnesium ion binding"/>
    <property type="evidence" value="ECO:0007669"/>
    <property type="project" value="TreeGrafter"/>
</dbReference>
<proteinExistence type="predicted"/>
<dbReference type="InterPro" id="IPR029065">
    <property type="entry name" value="Enolase_C-like"/>
</dbReference>
<dbReference type="SFLD" id="SFLDG00179">
    <property type="entry name" value="mandelate_racemase"/>
    <property type="match status" value="1"/>
</dbReference>
<evidence type="ECO:0000256" key="1">
    <source>
        <dbReference type="ARBA" id="ARBA00001946"/>
    </source>
</evidence>
<dbReference type="InterPro" id="IPR036849">
    <property type="entry name" value="Enolase-like_C_sf"/>
</dbReference>
<dbReference type="CDD" id="cd03316">
    <property type="entry name" value="MR_like"/>
    <property type="match status" value="1"/>
</dbReference>
<dbReference type="PANTHER" id="PTHR13794">
    <property type="entry name" value="ENOLASE SUPERFAMILY, MANDELATE RACEMASE"/>
    <property type="match status" value="1"/>
</dbReference>